<keyword evidence="1" id="KW-0732">Signal</keyword>
<accession>A0A502KPY0</accession>
<sequence length="166" mass="18915">MKLLSMLLSLYLLVSIEAYANTQVNVSEAFNEMKSLVGVWKKENGKSPNFSVSFELTANGSVLVETWLRKGRKHSFTMYHLDNEGLMATHYCPQGNQPRMKLAKESTIDDLRFKFFDATNLSDLADSHQHSLGFEFSKKTNSILRKESYVSSDDEEHSALQLVRVK</sequence>
<gene>
    <name evidence="2" type="ORF">EPA86_13315</name>
</gene>
<evidence type="ECO:0000313" key="3">
    <source>
        <dbReference type="Proteomes" id="UP000315303"/>
    </source>
</evidence>
<proteinExistence type="predicted"/>
<name>A0A502KPY0_9GAMM</name>
<dbReference type="RefSeq" id="WP_140604401.1">
    <property type="nucleotide sequence ID" value="NZ_SAWY01000033.1"/>
</dbReference>
<feature type="chain" id="PRO_5021473811" evidence="1">
    <location>
        <begin position="21"/>
        <end position="166"/>
    </location>
</feature>
<keyword evidence="3" id="KW-1185">Reference proteome</keyword>
<evidence type="ECO:0000313" key="2">
    <source>
        <dbReference type="EMBL" id="TPH13576.1"/>
    </source>
</evidence>
<feature type="signal peptide" evidence="1">
    <location>
        <begin position="1"/>
        <end position="20"/>
    </location>
</feature>
<protein>
    <submittedName>
        <fullName evidence="2">Uncharacterized protein</fullName>
    </submittedName>
</protein>
<organism evidence="2 3">
    <name type="scientific">Litorilituus lipolyticus</name>
    <dbReference type="NCBI Taxonomy" id="2491017"/>
    <lineage>
        <taxon>Bacteria</taxon>
        <taxon>Pseudomonadati</taxon>
        <taxon>Pseudomonadota</taxon>
        <taxon>Gammaproteobacteria</taxon>
        <taxon>Alteromonadales</taxon>
        <taxon>Colwelliaceae</taxon>
        <taxon>Litorilituus</taxon>
    </lineage>
</organism>
<reference evidence="2 3" key="1">
    <citation type="submission" date="2019-01" db="EMBL/GenBank/DDBJ databases">
        <title>Litorilituus lipolytica sp. nov., isolated from intertidal sand of the Yellow Sea in China.</title>
        <authorList>
            <person name="Liu A."/>
        </authorList>
    </citation>
    <scope>NUCLEOTIDE SEQUENCE [LARGE SCALE GENOMIC DNA]</scope>
    <source>
        <strain evidence="2 3">RZ04</strain>
    </source>
</reference>
<dbReference type="EMBL" id="SAWY01000033">
    <property type="protein sequence ID" value="TPH13576.1"/>
    <property type="molecule type" value="Genomic_DNA"/>
</dbReference>
<dbReference type="Proteomes" id="UP000315303">
    <property type="component" value="Unassembled WGS sequence"/>
</dbReference>
<dbReference type="OrthoDB" id="129271at2"/>
<comment type="caution">
    <text evidence="2">The sequence shown here is derived from an EMBL/GenBank/DDBJ whole genome shotgun (WGS) entry which is preliminary data.</text>
</comment>
<evidence type="ECO:0000256" key="1">
    <source>
        <dbReference type="SAM" id="SignalP"/>
    </source>
</evidence>
<dbReference type="AlphaFoldDB" id="A0A502KPY0"/>